<dbReference type="SUPFAM" id="SSF51905">
    <property type="entry name" value="FAD/NAD(P)-binding domain"/>
    <property type="match status" value="1"/>
</dbReference>
<dbReference type="Pfam" id="PF13450">
    <property type="entry name" value="NAD_binding_8"/>
    <property type="match status" value="1"/>
</dbReference>
<dbReference type="PANTHER" id="PTHR42685">
    <property type="entry name" value="GERANYLGERANYL DIPHOSPHATE REDUCTASE"/>
    <property type="match status" value="1"/>
</dbReference>
<dbReference type="Gene3D" id="3.50.50.60">
    <property type="entry name" value="FAD/NAD(P)-binding domain"/>
    <property type="match status" value="2"/>
</dbReference>
<evidence type="ECO:0000313" key="1">
    <source>
        <dbReference type="EMBL" id="SUZ63548.1"/>
    </source>
</evidence>
<dbReference type="PANTHER" id="PTHR42685:SF18">
    <property type="entry name" value="DIGERANYLGERANYLGLYCEROPHOSPHOLIPID REDUCTASE"/>
    <property type="match status" value="1"/>
</dbReference>
<dbReference type="EMBL" id="UINC01000918">
    <property type="protein sequence ID" value="SUZ63548.1"/>
    <property type="molecule type" value="Genomic_DNA"/>
</dbReference>
<protein>
    <recommendedName>
        <fullName evidence="2">FAD dependent oxidoreductase domain-containing protein</fullName>
    </recommendedName>
</protein>
<dbReference type="InterPro" id="IPR036188">
    <property type="entry name" value="FAD/NAD-bd_sf"/>
</dbReference>
<gene>
    <name evidence="1" type="ORF">METZ01_LOCUS16402</name>
</gene>
<evidence type="ECO:0008006" key="2">
    <source>
        <dbReference type="Google" id="ProtNLM"/>
    </source>
</evidence>
<accession>A0A381PBA7</accession>
<proteinExistence type="predicted"/>
<sequence length="354" mass="39925">MIIKENSKTHIVGAGIAGMTAAINLSKFGKSVIIYEKNDSIGASRHGDLEGIENWILSKNLPESIAECGIDFNGIPKFPIFEFFVHLNGVKPVKIKSQEPFFYIVKRGTSSDSFDNYLAERCNSLNVKFLFNQSCDISTADINATGAYRAAAYIRGAQIVTDLPNQVHLLLGKEFAPRGYAYLIINDGIGTMATAFKKSARANDPLNLCIQYFKTLGFDFKVNSTFANRGSFNLPNLWDIKNPIKIGEAGGYQDYLFGFGMRIAMYSGLSAAYKLSGNNFQSKIINRELNIKRRISFANRLLFENLSINNAKYWVNRFEKSKEPLNILREAYDWNWKKIIKSIKLTNQYAIRFS</sequence>
<reference evidence="1" key="1">
    <citation type="submission" date="2018-05" db="EMBL/GenBank/DDBJ databases">
        <authorList>
            <person name="Lanie J.A."/>
            <person name="Ng W.-L."/>
            <person name="Kazmierczak K.M."/>
            <person name="Andrzejewski T.M."/>
            <person name="Davidsen T.M."/>
            <person name="Wayne K.J."/>
            <person name="Tettelin H."/>
            <person name="Glass J.I."/>
            <person name="Rusch D."/>
            <person name="Podicherti R."/>
            <person name="Tsui H.-C.T."/>
            <person name="Winkler M.E."/>
        </authorList>
    </citation>
    <scope>NUCLEOTIDE SEQUENCE</scope>
</reference>
<organism evidence="1">
    <name type="scientific">marine metagenome</name>
    <dbReference type="NCBI Taxonomy" id="408172"/>
    <lineage>
        <taxon>unclassified sequences</taxon>
        <taxon>metagenomes</taxon>
        <taxon>ecological metagenomes</taxon>
    </lineage>
</organism>
<dbReference type="InterPro" id="IPR050407">
    <property type="entry name" value="Geranylgeranyl_reductase"/>
</dbReference>
<name>A0A381PBA7_9ZZZZ</name>
<dbReference type="AlphaFoldDB" id="A0A381PBA7"/>